<gene>
    <name evidence="1" type="ORF">Acr_25g0001280</name>
</gene>
<protein>
    <submittedName>
        <fullName evidence="1">Zinc finger, C3HC4 type (RING finger) family protein</fullName>
    </submittedName>
</protein>
<dbReference type="OrthoDB" id="1262810at2759"/>
<dbReference type="GO" id="GO:0030544">
    <property type="term" value="F:Hsp70 protein binding"/>
    <property type="evidence" value="ECO:0007669"/>
    <property type="project" value="TreeGrafter"/>
</dbReference>
<dbReference type="EMBL" id="BJWL01000025">
    <property type="protein sequence ID" value="GFZ15719.1"/>
    <property type="molecule type" value="Genomic_DNA"/>
</dbReference>
<reference evidence="1 2" key="1">
    <citation type="submission" date="2019-07" db="EMBL/GenBank/DDBJ databases">
        <title>De Novo Assembly of kiwifruit Actinidia rufa.</title>
        <authorList>
            <person name="Sugita-Konishi S."/>
            <person name="Sato K."/>
            <person name="Mori E."/>
            <person name="Abe Y."/>
            <person name="Kisaki G."/>
            <person name="Hamano K."/>
            <person name="Suezawa K."/>
            <person name="Otani M."/>
            <person name="Fukuda T."/>
            <person name="Manabe T."/>
            <person name="Gomi K."/>
            <person name="Tabuchi M."/>
            <person name="Akimitsu K."/>
            <person name="Kataoka I."/>
        </authorList>
    </citation>
    <scope>NUCLEOTIDE SEQUENCE [LARGE SCALE GENOMIC DNA]</scope>
    <source>
        <strain evidence="2">cv. Fuchu</strain>
    </source>
</reference>
<organism evidence="1 2">
    <name type="scientific">Actinidia rufa</name>
    <dbReference type="NCBI Taxonomy" id="165716"/>
    <lineage>
        <taxon>Eukaryota</taxon>
        <taxon>Viridiplantae</taxon>
        <taxon>Streptophyta</taxon>
        <taxon>Embryophyta</taxon>
        <taxon>Tracheophyta</taxon>
        <taxon>Spermatophyta</taxon>
        <taxon>Magnoliopsida</taxon>
        <taxon>eudicotyledons</taxon>
        <taxon>Gunneridae</taxon>
        <taxon>Pentapetalae</taxon>
        <taxon>asterids</taxon>
        <taxon>Ericales</taxon>
        <taxon>Actinidiaceae</taxon>
        <taxon>Actinidia</taxon>
    </lineage>
</organism>
<evidence type="ECO:0000313" key="2">
    <source>
        <dbReference type="Proteomes" id="UP000585474"/>
    </source>
</evidence>
<name>A0A7J0GY14_9ERIC</name>
<accession>A0A7J0GY14</accession>
<proteinExistence type="predicted"/>
<dbReference type="PANTHER" id="PTHR15600:SF42">
    <property type="entry name" value="SACSIN"/>
    <property type="match status" value="1"/>
</dbReference>
<evidence type="ECO:0000313" key="1">
    <source>
        <dbReference type="EMBL" id="GFZ15719.1"/>
    </source>
</evidence>
<dbReference type="InterPro" id="IPR052972">
    <property type="entry name" value="Sacsin_chaperone_reg"/>
</dbReference>
<sequence length="176" mass="20129">MISGTNLTEQFRDQFNPLLIGQIMPWSSSDFTVIRMPLSSECMKDGFECGLKRIESIFEKFMEHGSRILLFLKSVLQVTLSTWDEGSPQLCQDYSIYIDSSYAIKRNPFSEKKWRKFQISRLFSSSNAAIKLNVIDVNMYQGGNRAVDRWLIVLSLGSGQTRNMALDRYVGKLASC</sequence>
<comment type="caution">
    <text evidence="1">The sequence shown here is derived from an EMBL/GenBank/DDBJ whole genome shotgun (WGS) entry which is preliminary data.</text>
</comment>
<dbReference type="Proteomes" id="UP000585474">
    <property type="component" value="Unassembled WGS sequence"/>
</dbReference>
<dbReference type="AlphaFoldDB" id="A0A7J0GY14"/>
<dbReference type="PANTHER" id="PTHR15600">
    <property type="entry name" value="SACSIN"/>
    <property type="match status" value="1"/>
</dbReference>
<keyword evidence="2" id="KW-1185">Reference proteome</keyword>